<feature type="binding site" evidence="8">
    <location>
        <position position="83"/>
    </location>
    <ligand>
        <name>NADP(+)</name>
        <dbReference type="ChEBI" id="CHEBI:58349"/>
    </ligand>
</feature>
<gene>
    <name evidence="8" type="primary">aroE</name>
    <name evidence="12" type="ORF">SAMN02745753_01064</name>
</gene>
<feature type="domain" description="Shikimate dehydrogenase substrate binding N-terminal" evidence="10">
    <location>
        <begin position="24"/>
        <end position="94"/>
    </location>
</feature>
<dbReference type="InterPro" id="IPR013708">
    <property type="entry name" value="Shikimate_DH-bd_N"/>
</dbReference>
<evidence type="ECO:0000256" key="2">
    <source>
        <dbReference type="ARBA" id="ARBA00012962"/>
    </source>
</evidence>
<dbReference type="Gene3D" id="3.40.50.720">
    <property type="entry name" value="NAD(P)-binding Rossmann-like Domain"/>
    <property type="match status" value="1"/>
</dbReference>
<evidence type="ECO:0000256" key="7">
    <source>
        <dbReference type="ARBA" id="ARBA00049442"/>
    </source>
</evidence>
<feature type="binding site" evidence="8">
    <location>
        <position position="92"/>
    </location>
    <ligand>
        <name>shikimate</name>
        <dbReference type="ChEBI" id="CHEBI:36208"/>
    </ligand>
</feature>
<evidence type="ECO:0000313" key="13">
    <source>
        <dbReference type="Proteomes" id="UP000184517"/>
    </source>
</evidence>
<comment type="function">
    <text evidence="8">Involved in the biosynthesis of the chorismate, which leads to the biosynthesis of aromatic amino acids. Catalyzes the reversible NADPH linked reduction of 3-dehydroshikimate (DHSA) to yield shikimate (SA).</text>
</comment>
<dbReference type="OrthoDB" id="9792692at2"/>
<feature type="binding site" evidence="8">
    <location>
        <position position="67"/>
    </location>
    <ligand>
        <name>shikimate</name>
        <dbReference type="ChEBI" id="CHEBI:36208"/>
    </ligand>
</feature>
<evidence type="ECO:0000313" key="12">
    <source>
        <dbReference type="EMBL" id="SHE92447.1"/>
    </source>
</evidence>
<dbReference type="InterPro" id="IPR022893">
    <property type="entry name" value="Shikimate_DH_fam"/>
</dbReference>
<evidence type="ECO:0000256" key="6">
    <source>
        <dbReference type="ARBA" id="ARBA00023141"/>
    </source>
</evidence>
<dbReference type="GO" id="GO:0019632">
    <property type="term" value="P:shikimate metabolic process"/>
    <property type="evidence" value="ECO:0007669"/>
    <property type="project" value="InterPro"/>
</dbReference>
<feature type="binding site" evidence="8">
    <location>
        <position position="107"/>
    </location>
    <ligand>
        <name>shikimate</name>
        <dbReference type="ChEBI" id="CHEBI:36208"/>
    </ligand>
</feature>
<dbReference type="STRING" id="1122206.SAMN02745753_01064"/>
<dbReference type="SUPFAM" id="SSF53223">
    <property type="entry name" value="Aminoacid dehydrogenase-like, N-terminal domain"/>
    <property type="match status" value="1"/>
</dbReference>
<name>A0A1M4XFQ0_9GAMM</name>
<dbReference type="InterPro" id="IPR036291">
    <property type="entry name" value="NAD(P)-bd_dom_sf"/>
</dbReference>
<dbReference type="UniPathway" id="UPA00053">
    <property type="reaction ID" value="UER00087"/>
</dbReference>
<dbReference type="GO" id="GO:0009073">
    <property type="term" value="P:aromatic amino acid family biosynthetic process"/>
    <property type="evidence" value="ECO:0007669"/>
    <property type="project" value="UniProtKB-KW"/>
</dbReference>
<evidence type="ECO:0000256" key="5">
    <source>
        <dbReference type="ARBA" id="ARBA00023002"/>
    </source>
</evidence>
<dbReference type="GO" id="GO:0050661">
    <property type="term" value="F:NADP binding"/>
    <property type="evidence" value="ECO:0007669"/>
    <property type="project" value="InterPro"/>
</dbReference>
<dbReference type="EC" id="1.1.1.25" evidence="2 8"/>
<dbReference type="Pfam" id="PF01488">
    <property type="entry name" value="Shikimate_DH"/>
    <property type="match status" value="1"/>
</dbReference>
<evidence type="ECO:0000259" key="10">
    <source>
        <dbReference type="Pfam" id="PF08501"/>
    </source>
</evidence>
<dbReference type="HAMAP" id="MF_00222">
    <property type="entry name" value="Shikimate_DH_AroE"/>
    <property type="match status" value="1"/>
</dbReference>
<evidence type="ECO:0000256" key="3">
    <source>
        <dbReference type="ARBA" id="ARBA00022605"/>
    </source>
</evidence>
<dbReference type="InterPro" id="IPR046346">
    <property type="entry name" value="Aminoacid_DH-like_N_sf"/>
</dbReference>
<dbReference type="NCBIfam" id="TIGR00507">
    <property type="entry name" value="aroE"/>
    <property type="match status" value="1"/>
</dbReference>
<reference evidence="13" key="1">
    <citation type="submission" date="2016-11" db="EMBL/GenBank/DDBJ databases">
        <authorList>
            <person name="Varghese N."/>
            <person name="Submissions S."/>
        </authorList>
    </citation>
    <scope>NUCLEOTIDE SEQUENCE [LARGE SCALE GENOMIC DNA]</scope>
    <source>
        <strain evidence="13">DSM 16579</strain>
    </source>
</reference>
<dbReference type="SUPFAM" id="SSF51735">
    <property type="entry name" value="NAD(P)-binding Rossmann-fold domains"/>
    <property type="match status" value="1"/>
</dbReference>
<keyword evidence="13" id="KW-1185">Reference proteome</keyword>
<dbReference type="Pfam" id="PF18317">
    <property type="entry name" value="SDH_C"/>
    <property type="match status" value="1"/>
</dbReference>
<dbReference type="Proteomes" id="UP000184517">
    <property type="component" value="Unassembled WGS sequence"/>
</dbReference>
<feature type="domain" description="Quinate/shikimate 5-dehydrogenase/glutamyl-tRNA reductase" evidence="9">
    <location>
        <begin position="117"/>
        <end position="198"/>
    </location>
</feature>
<dbReference type="Gene3D" id="3.40.50.10860">
    <property type="entry name" value="Leucine Dehydrogenase, chain A, domain 1"/>
    <property type="match status" value="1"/>
</dbReference>
<accession>A0A1M4XFQ0</accession>
<dbReference type="PANTHER" id="PTHR21089:SF1">
    <property type="entry name" value="BIFUNCTIONAL 3-DEHYDROQUINATE DEHYDRATASE_SHIKIMATE DEHYDROGENASE, CHLOROPLASTIC"/>
    <property type="match status" value="1"/>
</dbReference>
<comment type="subunit">
    <text evidence="8">Homodimer.</text>
</comment>
<evidence type="ECO:0000259" key="11">
    <source>
        <dbReference type="Pfam" id="PF18317"/>
    </source>
</evidence>
<organism evidence="12 13">
    <name type="scientific">Marinomonas polaris DSM 16579</name>
    <dbReference type="NCBI Taxonomy" id="1122206"/>
    <lineage>
        <taxon>Bacteria</taxon>
        <taxon>Pseudomonadati</taxon>
        <taxon>Pseudomonadota</taxon>
        <taxon>Gammaproteobacteria</taxon>
        <taxon>Oceanospirillales</taxon>
        <taxon>Oceanospirillaceae</taxon>
        <taxon>Marinomonas</taxon>
    </lineage>
</organism>
<feature type="binding site" evidence="8">
    <location>
        <position position="225"/>
    </location>
    <ligand>
        <name>NADP(+)</name>
        <dbReference type="ChEBI" id="CHEBI:58349"/>
    </ligand>
</feature>
<dbReference type="InterPro" id="IPR006151">
    <property type="entry name" value="Shikm_DH/Glu-tRNA_Rdtase"/>
</dbReference>
<dbReference type="GO" id="GO:0008652">
    <property type="term" value="P:amino acid biosynthetic process"/>
    <property type="evidence" value="ECO:0007669"/>
    <property type="project" value="UniProtKB-KW"/>
</dbReference>
<dbReference type="GO" id="GO:0009423">
    <property type="term" value="P:chorismate biosynthetic process"/>
    <property type="evidence" value="ECO:0007669"/>
    <property type="project" value="UniProtKB-UniRule"/>
</dbReference>
<dbReference type="RefSeq" id="WP_072838685.1">
    <property type="nucleotide sequence ID" value="NZ_FQVF01000004.1"/>
</dbReference>
<feature type="binding site" evidence="8">
    <location>
        <position position="248"/>
    </location>
    <ligand>
        <name>NADP(+)</name>
        <dbReference type="ChEBI" id="CHEBI:58349"/>
    </ligand>
</feature>
<dbReference type="PANTHER" id="PTHR21089">
    <property type="entry name" value="SHIKIMATE DEHYDROGENASE"/>
    <property type="match status" value="1"/>
</dbReference>
<feature type="domain" description="SDH C-terminal" evidence="11">
    <location>
        <begin position="248"/>
        <end position="277"/>
    </location>
</feature>
<proteinExistence type="inferred from homology"/>
<evidence type="ECO:0000259" key="9">
    <source>
        <dbReference type="Pfam" id="PF01488"/>
    </source>
</evidence>
<comment type="pathway">
    <text evidence="1 8">Metabolic intermediate biosynthesis; chorismate biosynthesis; chorismate from D-erythrose 4-phosphate and phosphoenolpyruvate: step 4/7.</text>
</comment>
<keyword evidence="4 8" id="KW-0521">NADP</keyword>
<comment type="catalytic activity">
    <reaction evidence="7 8">
        <text>shikimate + NADP(+) = 3-dehydroshikimate + NADPH + H(+)</text>
        <dbReference type="Rhea" id="RHEA:17737"/>
        <dbReference type="ChEBI" id="CHEBI:15378"/>
        <dbReference type="ChEBI" id="CHEBI:16630"/>
        <dbReference type="ChEBI" id="CHEBI:36208"/>
        <dbReference type="ChEBI" id="CHEBI:57783"/>
        <dbReference type="ChEBI" id="CHEBI:58349"/>
        <dbReference type="EC" id="1.1.1.25"/>
    </reaction>
</comment>
<protein>
    <recommendedName>
        <fullName evidence="2 8">Shikimate dehydrogenase (NADP(+))</fullName>
        <shortName evidence="8">SDH</shortName>
        <ecNumber evidence="2 8">1.1.1.25</ecNumber>
    </recommendedName>
</protein>
<dbReference type="EMBL" id="FQVF01000004">
    <property type="protein sequence ID" value="SHE92447.1"/>
    <property type="molecule type" value="Genomic_DNA"/>
</dbReference>
<evidence type="ECO:0000256" key="8">
    <source>
        <dbReference type="HAMAP-Rule" id="MF_00222"/>
    </source>
</evidence>
<feature type="binding site" evidence="8">
    <location>
        <position position="255"/>
    </location>
    <ligand>
        <name>shikimate</name>
        <dbReference type="ChEBI" id="CHEBI:36208"/>
    </ligand>
</feature>
<comment type="similarity">
    <text evidence="8">Belongs to the shikimate dehydrogenase family.</text>
</comment>
<dbReference type="InterPro" id="IPR011342">
    <property type="entry name" value="Shikimate_DH"/>
</dbReference>
<keyword evidence="5 8" id="KW-0560">Oxidoreductase</keyword>
<sequence length="296" mass="31755">MSKNFLSELTGSFATPALENPTGVMMEAAYRDLGLDWRYINCEIQPNDLANAVLGAKAMNWCGFNCSIPHKVSVISHLDDLGESARIIGAVNTVVNRDGKLIGENTDGRGFVESVKSSLELTKKRVVLFGAGGAARAVAVELALAGVAHITIVNRNQERGEELSKLVADNTSAGAEYHAWTKQYQIPADTDLVINVTSIGLYPNVDAELDIDTDSIKSSMVVADGIFNPPETRLIQTAKTKGCTTVNGLGMLVQQGAIAFEYWTGKTPSIEVMKTALSDALDITDLDSTDLESTEK</sequence>
<comment type="caution">
    <text evidence="8">Lacks conserved residue(s) required for the propagation of feature annotation.</text>
</comment>
<dbReference type="Pfam" id="PF08501">
    <property type="entry name" value="Shikimate_dh_N"/>
    <property type="match status" value="1"/>
</dbReference>
<dbReference type="CDD" id="cd01065">
    <property type="entry name" value="NAD_bind_Shikimate_DH"/>
    <property type="match status" value="1"/>
</dbReference>
<dbReference type="InterPro" id="IPR041121">
    <property type="entry name" value="SDH_C"/>
</dbReference>
<feature type="binding site" evidence="8">
    <location>
        <begin position="130"/>
        <end position="134"/>
    </location>
    <ligand>
        <name>NADP(+)</name>
        <dbReference type="ChEBI" id="CHEBI:58349"/>
    </ligand>
</feature>
<dbReference type="AlphaFoldDB" id="A0A1M4XFQ0"/>
<feature type="active site" description="Proton acceptor" evidence="8">
    <location>
        <position position="71"/>
    </location>
</feature>
<keyword evidence="6 8" id="KW-0057">Aromatic amino acid biosynthesis</keyword>
<dbReference type="GO" id="GO:0004764">
    <property type="term" value="F:shikimate 3-dehydrogenase (NADP+) activity"/>
    <property type="evidence" value="ECO:0007669"/>
    <property type="project" value="UniProtKB-UniRule"/>
</dbReference>
<evidence type="ECO:0000256" key="4">
    <source>
        <dbReference type="ARBA" id="ARBA00022857"/>
    </source>
</evidence>
<evidence type="ECO:0000256" key="1">
    <source>
        <dbReference type="ARBA" id="ARBA00004871"/>
    </source>
</evidence>
<keyword evidence="3 8" id="KW-0028">Amino-acid biosynthesis</keyword>